<keyword evidence="2" id="KW-1185">Reference proteome</keyword>
<comment type="caution">
    <text evidence="1">The sequence shown here is derived from an EMBL/GenBank/DDBJ whole genome shotgun (WGS) entry which is preliminary data.</text>
</comment>
<accession>A0ABT5M3J1</accession>
<reference evidence="1 2" key="1">
    <citation type="submission" date="2023-02" db="EMBL/GenBank/DDBJ databases">
        <title>Entomopathogenic bacteria.</title>
        <authorList>
            <person name="Machado R.A."/>
        </authorList>
    </citation>
    <scope>NUCLEOTIDE SEQUENCE [LARGE SCALE GENOMIC DNA]</scope>
    <source>
        <strain evidence="1 2">XENO-7</strain>
    </source>
</reference>
<dbReference type="Proteomes" id="UP001214757">
    <property type="component" value="Unassembled WGS sequence"/>
</dbReference>
<dbReference type="EMBL" id="JAQRFO010000022">
    <property type="protein sequence ID" value="MDC9622253.1"/>
    <property type="molecule type" value="Genomic_DNA"/>
</dbReference>
<proteinExistence type="predicted"/>
<evidence type="ECO:0000313" key="2">
    <source>
        <dbReference type="Proteomes" id="UP001214757"/>
    </source>
</evidence>
<dbReference type="InterPro" id="IPR010260">
    <property type="entry name" value="AlpA"/>
</dbReference>
<sequence>MANTDNNISKKEILALYGIQIDRLVREKERQQITSISRSQAWKLERTGMFPKRKHLGNSSCAWLLSDLLLWCYQS</sequence>
<organism evidence="1 2">
    <name type="scientific">Xenorhabdus aichiensis</name>
    <dbReference type="NCBI Taxonomy" id="3025874"/>
    <lineage>
        <taxon>Bacteria</taxon>
        <taxon>Pseudomonadati</taxon>
        <taxon>Pseudomonadota</taxon>
        <taxon>Gammaproteobacteria</taxon>
        <taxon>Enterobacterales</taxon>
        <taxon>Morganellaceae</taxon>
        <taxon>Xenorhabdus</taxon>
    </lineage>
</organism>
<gene>
    <name evidence="1" type="ORF">PSI22_11575</name>
</gene>
<dbReference type="RefSeq" id="WP_273579873.1">
    <property type="nucleotide sequence ID" value="NZ_JAQRFO010000022.1"/>
</dbReference>
<name>A0ABT5M3J1_9GAMM</name>
<evidence type="ECO:0000313" key="1">
    <source>
        <dbReference type="EMBL" id="MDC9622253.1"/>
    </source>
</evidence>
<dbReference type="Pfam" id="PF05930">
    <property type="entry name" value="Phage_AlpA"/>
    <property type="match status" value="1"/>
</dbReference>
<protein>
    <submittedName>
        <fullName evidence="1">AlpA family phage regulatory protein</fullName>
    </submittedName>
</protein>